<sequence>METKTELISDLKRLINILNDGKEGYGVAGEATANSDLKAVFLKYSVQRAGFAQELSDHIAEHGGELDNAEESGSGPLSAWLDVKQAISGKEDTAILAAIETAEQKAIESYDRVIKNIEIHKDHIVMLQRQRTGIQDALRKVEVYHQRLLK</sequence>
<dbReference type="NCBIfam" id="TIGR02284">
    <property type="entry name" value="PA2169 family four-helix-bundle protein"/>
    <property type="match status" value="1"/>
</dbReference>
<dbReference type="EMBL" id="FWYB01000002">
    <property type="protein sequence ID" value="SMC70470.1"/>
    <property type="molecule type" value="Genomic_DNA"/>
</dbReference>
<dbReference type="RefSeq" id="WP_084288079.1">
    <property type="nucleotide sequence ID" value="NZ_FWYB01000002.1"/>
</dbReference>
<feature type="domain" description="DUF2383" evidence="1">
    <location>
        <begin position="8"/>
        <end position="115"/>
    </location>
</feature>
<dbReference type="InterPro" id="IPR009078">
    <property type="entry name" value="Ferritin-like_SF"/>
</dbReference>
<dbReference type="Gene3D" id="1.20.1260.10">
    <property type="match status" value="1"/>
</dbReference>
<dbReference type="STRING" id="475255.SAMN04488101_102316"/>
<dbReference type="Proteomes" id="UP000192678">
    <property type="component" value="Unassembled WGS sequence"/>
</dbReference>
<reference evidence="2 3" key="1">
    <citation type="submission" date="2017-04" db="EMBL/GenBank/DDBJ databases">
        <authorList>
            <person name="Afonso C.L."/>
            <person name="Miller P.J."/>
            <person name="Scott M.A."/>
            <person name="Spackman E."/>
            <person name="Goraichik I."/>
            <person name="Dimitrov K.M."/>
            <person name="Suarez D.L."/>
            <person name="Swayne D.E."/>
        </authorList>
    </citation>
    <scope>NUCLEOTIDE SEQUENCE [LARGE SCALE GENOMIC DNA]</scope>
    <source>
        <strain evidence="2 3">DSM 19625</strain>
    </source>
</reference>
<dbReference type="InterPro" id="IPR012347">
    <property type="entry name" value="Ferritin-like"/>
</dbReference>
<evidence type="ECO:0000313" key="3">
    <source>
        <dbReference type="Proteomes" id="UP000192678"/>
    </source>
</evidence>
<name>A0A1W2BCH7_9SPHI</name>
<keyword evidence="3" id="KW-1185">Reference proteome</keyword>
<dbReference type="InterPro" id="IPR011971">
    <property type="entry name" value="CHP02284"/>
</dbReference>
<evidence type="ECO:0000259" key="1">
    <source>
        <dbReference type="Pfam" id="PF09537"/>
    </source>
</evidence>
<proteinExistence type="predicted"/>
<dbReference type="InterPro" id="IPR019052">
    <property type="entry name" value="DUF2383"/>
</dbReference>
<dbReference type="SUPFAM" id="SSF47240">
    <property type="entry name" value="Ferritin-like"/>
    <property type="match status" value="1"/>
</dbReference>
<protein>
    <recommendedName>
        <fullName evidence="1">DUF2383 domain-containing protein</fullName>
    </recommendedName>
</protein>
<gene>
    <name evidence="2" type="ORF">SAMN04488101_102316</name>
</gene>
<dbReference type="Pfam" id="PF09537">
    <property type="entry name" value="DUF2383"/>
    <property type="match status" value="1"/>
</dbReference>
<dbReference type="AlphaFoldDB" id="A0A1W2BCH7"/>
<evidence type="ECO:0000313" key="2">
    <source>
        <dbReference type="EMBL" id="SMC70470.1"/>
    </source>
</evidence>
<accession>A0A1W2BCH7</accession>
<organism evidence="2 3">
    <name type="scientific">Pedobacter nyackensis</name>
    <dbReference type="NCBI Taxonomy" id="475255"/>
    <lineage>
        <taxon>Bacteria</taxon>
        <taxon>Pseudomonadati</taxon>
        <taxon>Bacteroidota</taxon>
        <taxon>Sphingobacteriia</taxon>
        <taxon>Sphingobacteriales</taxon>
        <taxon>Sphingobacteriaceae</taxon>
        <taxon>Pedobacter</taxon>
    </lineage>
</organism>
<dbReference type="OrthoDB" id="282393at2"/>